<proteinExistence type="predicted"/>
<gene>
    <name evidence="2" type="ORF">DCAF_LOCUS19125</name>
</gene>
<evidence type="ECO:0000313" key="2">
    <source>
        <dbReference type="EMBL" id="CAK7346448.1"/>
    </source>
</evidence>
<dbReference type="Proteomes" id="UP001314170">
    <property type="component" value="Unassembled WGS sequence"/>
</dbReference>
<comment type="caution">
    <text evidence="2">The sequence shown here is derived from an EMBL/GenBank/DDBJ whole genome shotgun (WGS) entry which is preliminary data.</text>
</comment>
<feature type="compositionally biased region" description="Low complexity" evidence="1">
    <location>
        <begin position="48"/>
        <end position="64"/>
    </location>
</feature>
<sequence>MAITTLHFLHPGLSQFFKFHHEIHQKARPEMLIRLQKDRSMLSGSDPSSFSLGTATSSSDDTSFDHQSLPLLAQERSLVPACSCNPGVQACTLGLLLHARVASLDLRKKFGQRLGLTTTPITKTLTNPNVR</sequence>
<reference evidence="2 3" key="1">
    <citation type="submission" date="2024-01" db="EMBL/GenBank/DDBJ databases">
        <authorList>
            <person name="Waweru B."/>
        </authorList>
    </citation>
    <scope>NUCLEOTIDE SEQUENCE [LARGE SCALE GENOMIC DNA]</scope>
</reference>
<dbReference type="EMBL" id="CAWUPB010001173">
    <property type="protein sequence ID" value="CAK7346448.1"/>
    <property type="molecule type" value="Genomic_DNA"/>
</dbReference>
<keyword evidence="3" id="KW-1185">Reference proteome</keyword>
<protein>
    <submittedName>
        <fullName evidence="2">Uncharacterized protein</fullName>
    </submittedName>
</protein>
<evidence type="ECO:0000313" key="3">
    <source>
        <dbReference type="Proteomes" id="UP001314170"/>
    </source>
</evidence>
<name>A0AAV1S883_9ROSI</name>
<accession>A0AAV1S883</accession>
<evidence type="ECO:0000256" key="1">
    <source>
        <dbReference type="SAM" id="MobiDB-lite"/>
    </source>
</evidence>
<feature type="region of interest" description="Disordered" evidence="1">
    <location>
        <begin position="40"/>
        <end position="64"/>
    </location>
</feature>
<organism evidence="2 3">
    <name type="scientific">Dovyalis caffra</name>
    <dbReference type="NCBI Taxonomy" id="77055"/>
    <lineage>
        <taxon>Eukaryota</taxon>
        <taxon>Viridiplantae</taxon>
        <taxon>Streptophyta</taxon>
        <taxon>Embryophyta</taxon>
        <taxon>Tracheophyta</taxon>
        <taxon>Spermatophyta</taxon>
        <taxon>Magnoliopsida</taxon>
        <taxon>eudicotyledons</taxon>
        <taxon>Gunneridae</taxon>
        <taxon>Pentapetalae</taxon>
        <taxon>rosids</taxon>
        <taxon>fabids</taxon>
        <taxon>Malpighiales</taxon>
        <taxon>Salicaceae</taxon>
        <taxon>Flacourtieae</taxon>
        <taxon>Dovyalis</taxon>
    </lineage>
</organism>
<dbReference type="AlphaFoldDB" id="A0AAV1S883"/>